<dbReference type="InterPro" id="IPR016602">
    <property type="entry name" value="UCP012666"/>
</dbReference>
<dbReference type="InterPro" id="IPR050141">
    <property type="entry name" value="GCL_type2/YbdK_subfam"/>
</dbReference>
<sequence length="495" mass="55816">MGDDITSPVFTREQRTAYRAKVQRCLDVFEQMLRDQVFELERPLTGLEIELNLVDDEGHPAMANAEVLGAIADPAFQTELGRYNIELNVPPRPLPGDSALDLEELLRWSMNHAEERARKVGARIVMIGILPTLQPEQLQGEWMSANPRYAALDDAVFAARREDLELNIVGAESLRMYSPTIAPESACTSVQLHLQVSPAAFAAHWNAAQLVAGPQLALGANSPYLFGRHLWAETRTELFLQATDTRSPELRNQGVRPPVFFGERWVTSIFDLFEENVRYFPALLPETTDEDPEAELRAGRAPKLQELRLHNGTVYRWNRPVYDVVDGAPHLRVENRVLPAGPTVADVMANAAFYYGVVRMLAEQDRPLWTKMSFDAARANFTEGARRGIDATFYWPGIGAVPWDELVLRRLLPLAHEGLGRWDVSAAVRDRYLSIIEERCKERVNGSSWQVATVQAFEERGLDRPHALAEMLRLYIEGMHANAPVHTWEVPGPKR</sequence>
<dbReference type="EMBL" id="CP035494">
    <property type="protein sequence ID" value="QAY60230.1"/>
    <property type="molecule type" value="Genomic_DNA"/>
</dbReference>
<dbReference type="InterPro" id="IPR014746">
    <property type="entry name" value="Gln_synth/guanido_kin_cat_dom"/>
</dbReference>
<comment type="catalytic activity">
    <reaction evidence="1">
        <text>L-cysteine + L-glutamate + ATP = gamma-L-glutamyl-L-cysteine + ADP + phosphate + H(+)</text>
        <dbReference type="Rhea" id="RHEA:13285"/>
        <dbReference type="ChEBI" id="CHEBI:15378"/>
        <dbReference type="ChEBI" id="CHEBI:29985"/>
        <dbReference type="ChEBI" id="CHEBI:30616"/>
        <dbReference type="ChEBI" id="CHEBI:35235"/>
        <dbReference type="ChEBI" id="CHEBI:43474"/>
        <dbReference type="ChEBI" id="CHEBI:58173"/>
        <dbReference type="ChEBI" id="CHEBI:456216"/>
        <dbReference type="EC" id="6.3.2.2"/>
    </reaction>
</comment>
<dbReference type="KEGG" id="mprt:ET475_09670"/>
<evidence type="ECO:0000313" key="3">
    <source>
        <dbReference type="Proteomes" id="UP000293995"/>
    </source>
</evidence>
<accession>A0A4P6ED96</accession>
<dbReference type="OrthoDB" id="240589at2"/>
<dbReference type="SUPFAM" id="SSF55931">
    <property type="entry name" value="Glutamine synthetase/guanido kinase"/>
    <property type="match status" value="1"/>
</dbReference>
<evidence type="ECO:0000313" key="2">
    <source>
        <dbReference type="EMBL" id="QAY60230.1"/>
    </source>
</evidence>
<gene>
    <name evidence="2" type="ORF">ET475_09670</name>
</gene>
<dbReference type="AlphaFoldDB" id="A0A4P6ED96"/>
<dbReference type="InterPro" id="IPR006336">
    <property type="entry name" value="GCS2"/>
</dbReference>
<dbReference type="Pfam" id="PF04107">
    <property type="entry name" value="GCS2"/>
    <property type="match status" value="1"/>
</dbReference>
<dbReference type="Proteomes" id="UP000293995">
    <property type="component" value="Chromosome"/>
</dbReference>
<keyword evidence="3" id="KW-1185">Reference proteome</keyword>
<dbReference type="RefSeq" id="WP_129389207.1">
    <property type="nucleotide sequence ID" value="NZ_CP035494.1"/>
</dbReference>
<dbReference type="GO" id="GO:0016879">
    <property type="term" value="F:ligase activity, forming carbon-nitrogen bonds"/>
    <property type="evidence" value="ECO:0007669"/>
    <property type="project" value="TreeGrafter"/>
</dbReference>
<dbReference type="PANTHER" id="PTHR36510:SF3">
    <property type="entry name" value="CONSERVED PROTEIN"/>
    <property type="match status" value="1"/>
</dbReference>
<proteinExistence type="predicted"/>
<reference evidence="2 3" key="1">
    <citation type="submission" date="2019-01" db="EMBL/GenBank/DDBJ databases">
        <title>Genome sequencing of strain DFW100M-13.</title>
        <authorList>
            <person name="Heo J."/>
            <person name="Kim S.-J."/>
            <person name="Kim J.-S."/>
            <person name="Hong S.-B."/>
            <person name="Kwon S.-W."/>
        </authorList>
    </citation>
    <scope>NUCLEOTIDE SEQUENCE [LARGE SCALE GENOMIC DNA]</scope>
    <source>
        <strain evidence="2 3">DFW100M-13</strain>
    </source>
</reference>
<organism evidence="2 3">
    <name type="scientific">Microbacterium protaetiae</name>
    <dbReference type="NCBI Taxonomy" id="2509458"/>
    <lineage>
        <taxon>Bacteria</taxon>
        <taxon>Bacillati</taxon>
        <taxon>Actinomycetota</taxon>
        <taxon>Actinomycetes</taxon>
        <taxon>Micrococcales</taxon>
        <taxon>Microbacteriaceae</taxon>
        <taxon>Microbacterium</taxon>
    </lineage>
</organism>
<dbReference type="PANTHER" id="PTHR36510">
    <property type="entry name" value="GLUTAMATE--CYSTEINE LIGASE 2-RELATED"/>
    <property type="match status" value="1"/>
</dbReference>
<protein>
    <submittedName>
        <fullName evidence="2">Glutamate--cysteine ligase</fullName>
    </submittedName>
</protein>
<dbReference type="PIRSF" id="PIRSF012666">
    <property type="entry name" value="UCP012666"/>
    <property type="match status" value="1"/>
</dbReference>
<keyword evidence="2" id="KW-0436">Ligase</keyword>
<name>A0A4P6ED96_9MICO</name>
<evidence type="ECO:0000256" key="1">
    <source>
        <dbReference type="ARBA" id="ARBA00048819"/>
    </source>
</evidence>
<dbReference type="Gene3D" id="3.30.590.20">
    <property type="match status" value="1"/>
</dbReference>